<dbReference type="Gene3D" id="3.40.50.300">
    <property type="entry name" value="P-loop containing nucleotide triphosphate hydrolases"/>
    <property type="match status" value="1"/>
</dbReference>
<evidence type="ECO:0000313" key="3">
    <source>
        <dbReference type="Proteomes" id="UP000069912"/>
    </source>
</evidence>
<dbReference type="Pfam" id="PF01695">
    <property type="entry name" value="IstB_IS21"/>
    <property type="match status" value="1"/>
</dbReference>
<evidence type="ECO:0000259" key="1">
    <source>
        <dbReference type="Pfam" id="PF01695"/>
    </source>
</evidence>
<reference evidence="2 3" key="1">
    <citation type="journal article" date="2016" name="Genome Announc.">
        <title>Complete Genome Sequences of Aerococcus christensenii CCUG 28831T, Aerococcus sanguinicola CCUG 43001T, Aerococcus urinae CCUG 36881T, Aerococcus urinaeequi CCUG 28094T, Aerococcus urinaehominis CCUG 42038 BT, and Aerococcus viridans CCUG 4311T.</title>
        <authorList>
            <person name="Carkaci D."/>
            <person name="Dargis R."/>
            <person name="Nielsen X.C."/>
            <person name="Skovgaard O."/>
            <person name="Fuursted K."/>
            <person name="Christensen J.J."/>
        </authorList>
    </citation>
    <scope>NUCLEOTIDE SEQUENCE [LARGE SCALE GENOMIC DNA]</scope>
    <source>
        <strain evidence="2 3">CCUG43001</strain>
    </source>
</reference>
<evidence type="ECO:0000313" key="2">
    <source>
        <dbReference type="EMBL" id="AMB93273.1"/>
    </source>
</evidence>
<keyword evidence="3" id="KW-1185">Reference proteome</keyword>
<accession>A0A0X8F9K5</accession>
<dbReference type="RefSeq" id="WP_067971370.1">
    <property type="nucleotide sequence ID" value="NZ_CAJHKM010000003.1"/>
</dbReference>
<dbReference type="KEGG" id="asan:AWM72_00055"/>
<dbReference type="EMBL" id="CP014160">
    <property type="protein sequence ID" value="AMB93273.1"/>
    <property type="molecule type" value="Genomic_DNA"/>
</dbReference>
<dbReference type="GO" id="GO:0006260">
    <property type="term" value="P:DNA replication"/>
    <property type="evidence" value="ECO:0007669"/>
    <property type="project" value="TreeGrafter"/>
</dbReference>
<reference evidence="3" key="2">
    <citation type="submission" date="2016-01" db="EMBL/GenBank/DDBJ databases">
        <title>Six Aerococcus type strain genome sequencing and assembly using PacBio and Illumina Hiseq.</title>
        <authorList>
            <person name="Carkaci D."/>
            <person name="Dargis R."/>
            <person name="Nielsen X.C."/>
            <person name="Skovgaard O."/>
            <person name="Fuursted K."/>
            <person name="Christensen J.J."/>
        </authorList>
    </citation>
    <scope>NUCLEOTIDE SEQUENCE [LARGE SCALE GENOMIC DNA]</scope>
    <source>
        <strain evidence="3">CCUG43001</strain>
    </source>
</reference>
<gene>
    <name evidence="2" type="ORF">AWM72_00055</name>
</gene>
<dbReference type="InterPro" id="IPR027417">
    <property type="entry name" value="P-loop_NTPase"/>
</dbReference>
<name>A0A0X8F9K5_9LACT</name>
<proteinExistence type="predicted"/>
<dbReference type="Proteomes" id="UP000069912">
    <property type="component" value="Chromosome"/>
</dbReference>
<dbReference type="PANTHER" id="PTHR30050">
    <property type="entry name" value="CHROMOSOMAL REPLICATION INITIATOR PROTEIN DNAA"/>
    <property type="match status" value="1"/>
</dbReference>
<dbReference type="AlphaFoldDB" id="A0A0X8F9K5"/>
<dbReference type="GeneID" id="92902466"/>
<organism evidence="2 3">
    <name type="scientific">Aerococcus sanguinicola</name>
    <dbReference type="NCBI Taxonomy" id="119206"/>
    <lineage>
        <taxon>Bacteria</taxon>
        <taxon>Bacillati</taxon>
        <taxon>Bacillota</taxon>
        <taxon>Bacilli</taxon>
        <taxon>Lactobacillales</taxon>
        <taxon>Aerococcaceae</taxon>
        <taxon>Aerococcus</taxon>
    </lineage>
</organism>
<dbReference type="PANTHER" id="PTHR30050:SF4">
    <property type="entry name" value="ATP-BINDING PROTEIN RV3427C IN INSERTION SEQUENCE-RELATED"/>
    <property type="match status" value="1"/>
</dbReference>
<protein>
    <recommendedName>
        <fullName evidence="1">IstB-like ATP-binding domain-containing protein</fullName>
    </recommendedName>
</protein>
<feature type="domain" description="IstB-like ATP-binding" evidence="1">
    <location>
        <begin position="116"/>
        <end position="242"/>
    </location>
</feature>
<dbReference type="InterPro" id="IPR002611">
    <property type="entry name" value="IstB_ATP-bd"/>
</dbReference>
<dbReference type="SUPFAM" id="SSF52540">
    <property type="entry name" value="P-loop containing nucleoside triphosphate hydrolases"/>
    <property type="match status" value="1"/>
</dbReference>
<dbReference type="GO" id="GO:0005524">
    <property type="term" value="F:ATP binding"/>
    <property type="evidence" value="ECO:0007669"/>
    <property type="project" value="InterPro"/>
</dbReference>
<sequence length="272" mass="30890">MKSLAGSARDMLITSSEKCPQHDTHLQKIKYSPESIGFVCPICQREDKDRREQQRLKEVWDDYQRSKTSRVLHDKSIFDDETLESASFKTYQTKLPEQDRNKAKAIEIAKKYLNGEVFNTILTGNAGAGKSHLAMSILKSVNEYSRPYKKCLFVSWDKVVREIRTGYFSKDSSGLDEGATIDLLTDVDLLVIDDLGAELGAIDTSKGATDYVVRLLYAVMNGRQTKSTIFTTNLTSVQIKDNYDSKTSSRIMKRSAESSIVFKETEDQRPYY</sequence>